<feature type="domain" description="AAA+ ATPase" evidence="1">
    <location>
        <begin position="1"/>
        <end position="185"/>
    </location>
</feature>
<dbReference type="KEGG" id="tsv:DSM104635_01286"/>
<organism evidence="2 3">
    <name type="scientific">Terricaulis silvestris</name>
    <dbReference type="NCBI Taxonomy" id="2686094"/>
    <lineage>
        <taxon>Bacteria</taxon>
        <taxon>Pseudomonadati</taxon>
        <taxon>Pseudomonadota</taxon>
        <taxon>Alphaproteobacteria</taxon>
        <taxon>Caulobacterales</taxon>
        <taxon>Caulobacteraceae</taxon>
        <taxon>Terricaulis</taxon>
    </lineage>
</organism>
<accession>A0A6I6MNW5</accession>
<dbReference type="Gene3D" id="3.40.50.300">
    <property type="entry name" value="P-loop containing nucleotide triphosphate hydrolases"/>
    <property type="match status" value="1"/>
</dbReference>
<dbReference type="GO" id="GO:0005524">
    <property type="term" value="F:ATP binding"/>
    <property type="evidence" value="ECO:0007669"/>
    <property type="project" value="InterPro"/>
</dbReference>
<dbReference type="EMBL" id="CP047045">
    <property type="protein sequence ID" value="QGZ94467.1"/>
    <property type="molecule type" value="Genomic_DNA"/>
</dbReference>
<keyword evidence="2" id="KW-0418">Kinase</keyword>
<dbReference type="PRINTS" id="PR00988">
    <property type="entry name" value="URIDINKINASE"/>
</dbReference>
<name>A0A6I6MNW5_9CAUL</name>
<evidence type="ECO:0000259" key="1">
    <source>
        <dbReference type="SMART" id="SM00382"/>
    </source>
</evidence>
<dbReference type="InterPro" id="IPR006083">
    <property type="entry name" value="PRK/URK"/>
</dbReference>
<keyword evidence="2" id="KW-0808">Transferase</keyword>
<dbReference type="InterPro" id="IPR027417">
    <property type="entry name" value="P-loop_NTPase"/>
</dbReference>
<dbReference type="AlphaFoldDB" id="A0A6I6MNW5"/>
<dbReference type="RefSeq" id="WP_158765401.1">
    <property type="nucleotide sequence ID" value="NZ_CP047045.1"/>
</dbReference>
<evidence type="ECO:0000313" key="2">
    <source>
        <dbReference type="EMBL" id="QGZ94467.1"/>
    </source>
</evidence>
<proteinExistence type="predicted"/>
<protein>
    <submittedName>
        <fullName evidence="2">Uridine kinase</fullName>
        <ecNumber evidence="2">2.7.1.48</ecNumber>
    </submittedName>
</protein>
<evidence type="ECO:0000313" key="3">
    <source>
        <dbReference type="Proteomes" id="UP000431269"/>
    </source>
</evidence>
<dbReference type="InterPro" id="IPR003593">
    <property type="entry name" value="AAA+_ATPase"/>
</dbReference>
<dbReference type="Proteomes" id="UP000431269">
    <property type="component" value="Chromosome"/>
</dbReference>
<dbReference type="PANTHER" id="PTHR10285">
    <property type="entry name" value="URIDINE KINASE"/>
    <property type="match status" value="1"/>
</dbReference>
<dbReference type="SUPFAM" id="SSF52540">
    <property type="entry name" value="P-loop containing nucleoside triphosphate hydrolases"/>
    <property type="match status" value="1"/>
</dbReference>
<dbReference type="EC" id="2.7.1.48" evidence="2"/>
<dbReference type="SMART" id="SM00382">
    <property type="entry name" value="AAA"/>
    <property type="match status" value="1"/>
</dbReference>
<keyword evidence="3" id="KW-1185">Reference proteome</keyword>
<gene>
    <name evidence="2" type="primary">udk</name>
    <name evidence="2" type="ORF">DSM104635_01286</name>
</gene>
<dbReference type="GO" id="GO:0004849">
    <property type="term" value="F:uridine kinase activity"/>
    <property type="evidence" value="ECO:0007669"/>
    <property type="project" value="UniProtKB-EC"/>
</dbReference>
<reference evidence="3" key="1">
    <citation type="submission" date="2019-12" db="EMBL/GenBank/DDBJ databases">
        <title>Complete genome of Terracaulis silvestris 0127_4.</title>
        <authorList>
            <person name="Vieira S."/>
            <person name="Riedel T."/>
            <person name="Sproer C."/>
            <person name="Pascual J."/>
            <person name="Boedeker C."/>
            <person name="Overmann J."/>
        </authorList>
    </citation>
    <scope>NUCLEOTIDE SEQUENCE [LARGE SCALE GENOMIC DNA]</scope>
    <source>
        <strain evidence="3">0127_4</strain>
    </source>
</reference>
<sequence length="203" mass="22252">MTKIIAITGGSGAGKTTVARALARKLGAGAVVIAEDDYYCCSSTIPNFDAATYNFDAPEAKEHALLGDHLALAKSGEAFDKPVYDLVTHRRRADVERIVHADTVIVEGIHLLAAPELRALYDLSVYMHSDEALRLGRRMIRDAESRGRTPRSVMAQFFTTVRPMHERHIEPQRALADMVIVCPYDAGPDHADQSAAQILDRLA</sequence>
<dbReference type="Pfam" id="PF00485">
    <property type="entry name" value="PRK"/>
    <property type="match status" value="1"/>
</dbReference>